<name>A0A6I6MUR6_9CAUL</name>
<dbReference type="FunFam" id="3.40.50.1240:FF:000003">
    <property type="entry name" value="2,3-bisphosphoglycerate-dependent phosphoglycerate mutase"/>
    <property type="match status" value="1"/>
</dbReference>
<dbReference type="InterPro" id="IPR029033">
    <property type="entry name" value="His_PPase_superfam"/>
</dbReference>
<evidence type="ECO:0000313" key="12">
    <source>
        <dbReference type="Proteomes" id="UP000431269"/>
    </source>
</evidence>
<dbReference type="PROSITE" id="PS00175">
    <property type="entry name" value="PG_MUTASE"/>
    <property type="match status" value="1"/>
</dbReference>
<evidence type="ECO:0000256" key="7">
    <source>
        <dbReference type="PIRSR" id="PIRSR613078-1"/>
    </source>
</evidence>
<dbReference type="InterPro" id="IPR013078">
    <property type="entry name" value="His_Pase_superF_clade-1"/>
</dbReference>
<dbReference type="Proteomes" id="UP000431269">
    <property type="component" value="Chromosome"/>
</dbReference>
<dbReference type="SMART" id="SM00855">
    <property type="entry name" value="PGAM"/>
    <property type="match status" value="1"/>
</dbReference>
<feature type="site" description="Transition state stabilizer" evidence="6 9">
    <location>
        <position position="178"/>
    </location>
</feature>
<evidence type="ECO:0000313" key="11">
    <source>
        <dbReference type="EMBL" id="QGZ96497.1"/>
    </source>
</evidence>
<evidence type="ECO:0000256" key="10">
    <source>
        <dbReference type="RuleBase" id="RU004512"/>
    </source>
</evidence>
<comment type="similarity">
    <text evidence="2 6">Belongs to the phosphoglycerate mutase family. BPG-dependent PGAM subfamily.</text>
</comment>
<keyword evidence="5 6" id="KW-0413">Isomerase</keyword>
<feature type="binding site" evidence="6 8">
    <location>
        <begin position="114"/>
        <end position="115"/>
    </location>
    <ligand>
        <name>substrate</name>
    </ligand>
</feature>
<keyword evidence="12" id="KW-1185">Reference proteome</keyword>
<comment type="function">
    <text evidence="6 10">Catalyzes the interconversion of 2-phosphoglycerate and 3-phosphoglycerate.</text>
</comment>
<sequence length="237" mass="26200">MTFIALLRHGQSQWNLENRFTGWVDVDLTPEGEAQARRSGVLLADSGVPFDKLYTSVQTRAIRTGNLALDAAKLAWLPVERSWRLNERHYGALTGLNKAETAAKHGDAQVTVWRRSYDVPPPPLDGGEFDLSNDRRYAGVDVPKTESLKLTLERVLPYWDERIAPDLSAGKNLIIAAHGNSLRAIMKHLFGVADDQIVHVEMPTGNPLLIELDASLKPKSARYLDASRAETLPASPA</sequence>
<dbReference type="GO" id="GO:0006096">
    <property type="term" value="P:glycolytic process"/>
    <property type="evidence" value="ECO:0007669"/>
    <property type="project" value="UniProtKB-UniRule"/>
</dbReference>
<dbReference type="Gene3D" id="3.40.50.1240">
    <property type="entry name" value="Phosphoglycerate mutase-like"/>
    <property type="match status" value="1"/>
</dbReference>
<evidence type="ECO:0000256" key="8">
    <source>
        <dbReference type="PIRSR" id="PIRSR613078-2"/>
    </source>
</evidence>
<accession>A0A6I6MUR6</accession>
<dbReference type="HAMAP" id="MF_01039">
    <property type="entry name" value="PGAM_GpmA"/>
    <property type="match status" value="1"/>
</dbReference>
<protein>
    <recommendedName>
        <fullName evidence="6 10">2,3-bisphosphoglycerate-dependent phosphoglycerate mutase</fullName>
        <shortName evidence="6">BPG-dependent PGAM</shortName>
        <shortName evidence="6">PGAM</shortName>
        <shortName evidence="6">Phosphoglyceromutase</shortName>
        <shortName evidence="6">dPGM</shortName>
        <ecNumber evidence="6 10">5.4.2.11</ecNumber>
    </recommendedName>
</protein>
<dbReference type="UniPathway" id="UPA00109">
    <property type="reaction ID" value="UER00186"/>
</dbReference>
<keyword evidence="4 6" id="KW-0324">Glycolysis</keyword>
<evidence type="ECO:0000256" key="2">
    <source>
        <dbReference type="ARBA" id="ARBA00006717"/>
    </source>
</evidence>
<feature type="binding site" evidence="6 8">
    <location>
        <begin position="8"/>
        <end position="15"/>
    </location>
    <ligand>
        <name>substrate</name>
    </ligand>
</feature>
<evidence type="ECO:0000256" key="5">
    <source>
        <dbReference type="ARBA" id="ARBA00023235"/>
    </source>
</evidence>
<dbReference type="EMBL" id="CP047045">
    <property type="protein sequence ID" value="QGZ96497.1"/>
    <property type="molecule type" value="Genomic_DNA"/>
</dbReference>
<comment type="subunit">
    <text evidence="6">Homodimer.</text>
</comment>
<feature type="binding site" evidence="6 8">
    <location>
        <begin position="87"/>
        <end position="90"/>
    </location>
    <ligand>
        <name>substrate</name>
    </ligand>
</feature>
<evidence type="ECO:0000256" key="3">
    <source>
        <dbReference type="ARBA" id="ARBA00022432"/>
    </source>
</evidence>
<dbReference type="GO" id="GO:0004619">
    <property type="term" value="F:phosphoglycerate mutase activity"/>
    <property type="evidence" value="ECO:0007669"/>
    <property type="project" value="UniProtKB-UniRule"/>
</dbReference>
<comment type="pathway">
    <text evidence="6 10">Carbohydrate degradation; glycolysis; pyruvate from D-glyceraldehyde 3-phosphate: step 3/5.</text>
</comment>
<comment type="catalytic activity">
    <reaction evidence="1 6 10">
        <text>(2R)-2-phosphoglycerate = (2R)-3-phosphoglycerate</text>
        <dbReference type="Rhea" id="RHEA:15901"/>
        <dbReference type="ChEBI" id="CHEBI:58272"/>
        <dbReference type="ChEBI" id="CHEBI:58289"/>
        <dbReference type="EC" id="5.4.2.11"/>
    </reaction>
</comment>
<dbReference type="RefSeq" id="WP_158767280.1">
    <property type="nucleotide sequence ID" value="NZ_CP047045.1"/>
</dbReference>
<evidence type="ECO:0000256" key="6">
    <source>
        <dbReference type="HAMAP-Rule" id="MF_01039"/>
    </source>
</evidence>
<reference evidence="12" key="1">
    <citation type="submission" date="2019-12" db="EMBL/GenBank/DDBJ databases">
        <title>Complete genome of Terracaulis silvestris 0127_4.</title>
        <authorList>
            <person name="Vieira S."/>
            <person name="Riedel T."/>
            <person name="Sproer C."/>
            <person name="Pascual J."/>
            <person name="Boedeker C."/>
            <person name="Overmann J."/>
        </authorList>
    </citation>
    <scope>NUCLEOTIDE SEQUENCE [LARGE SCALE GENOMIC DNA]</scope>
    <source>
        <strain evidence="12">0127_4</strain>
    </source>
</reference>
<dbReference type="Pfam" id="PF00300">
    <property type="entry name" value="His_Phos_1"/>
    <property type="match status" value="1"/>
</dbReference>
<feature type="binding site" evidence="6 8">
    <location>
        <begin position="21"/>
        <end position="22"/>
    </location>
    <ligand>
        <name>substrate</name>
    </ligand>
</feature>
<evidence type="ECO:0000256" key="9">
    <source>
        <dbReference type="PIRSR" id="PIRSR613078-3"/>
    </source>
</evidence>
<dbReference type="PANTHER" id="PTHR11931">
    <property type="entry name" value="PHOSPHOGLYCERATE MUTASE"/>
    <property type="match status" value="1"/>
</dbReference>
<proteinExistence type="inferred from homology"/>
<feature type="binding site" evidence="6 8">
    <location>
        <position position="60"/>
    </location>
    <ligand>
        <name>substrate</name>
    </ligand>
</feature>
<feature type="binding site" evidence="6 8">
    <location>
        <position position="98"/>
    </location>
    <ligand>
        <name>substrate</name>
    </ligand>
</feature>
<dbReference type="NCBIfam" id="TIGR01258">
    <property type="entry name" value="pgm_1"/>
    <property type="match status" value="1"/>
</dbReference>
<dbReference type="NCBIfam" id="NF010713">
    <property type="entry name" value="PRK14115.1"/>
    <property type="match status" value="1"/>
</dbReference>
<dbReference type="SUPFAM" id="SSF53254">
    <property type="entry name" value="Phosphoglycerate mutase-like"/>
    <property type="match status" value="1"/>
</dbReference>
<gene>
    <name evidence="6 11" type="primary">gpmA</name>
    <name evidence="11" type="ORF">DSM104635_03357</name>
</gene>
<dbReference type="KEGG" id="tsv:DSM104635_03357"/>
<dbReference type="EC" id="5.4.2.11" evidence="6 10"/>
<keyword evidence="3 6" id="KW-0312">Gluconeogenesis</keyword>
<dbReference type="InterPro" id="IPR005952">
    <property type="entry name" value="Phosphogly_mut1"/>
</dbReference>
<feature type="active site" description="Tele-phosphohistidine intermediate" evidence="6 7">
    <location>
        <position position="9"/>
    </location>
</feature>
<organism evidence="11 12">
    <name type="scientific">Terricaulis silvestris</name>
    <dbReference type="NCBI Taxonomy" id="2686094"/>
    <lineage>
        <taxon>Bacteria</taxon>
        <taxon>Pseudomonadati</taxon>
        <taxon>Pseudomonadota</taxon>
        <taxon>Alphaproteobacteria</taxon>
        <taxon>Caulobacterales</taxon>
        <taxon>Caulobacteraceae</taxon>
        <taxon>Terricaulis</taxon>
    </lineage>
</organism>
<dbReference type="GO" id="GO:0006094">
    <property type="term" value="P:gluconeogenesis"/>
    <property type="evidence" value="ECO:0007669"/>
    <property type="project" value="UniProtKB-UniRule"/>
</dbReference>
<evidence type="ECO:0000256" key="4">
    <source>
        <dbReference type="ARBA" id="ARBA00023152"/>
    </source>
</evidence>
<feature type="binding site" evidence="6 8">
    <location>
        <begin position="179"/>
        <end position="180"/>
    </location>
    <ligand>
        <name>substrate</name>
    </ligand>
</feature>
<dbReference type="CDD" id="cd07067">
    <property type="entry name" value="HP_PGM_like"/>
    <property type="match status" value="1"/>
</dbReference>
<evidence type="ECO:0000256" key="1">
    <source>
        <dbReference type="ARBA" id="ARBA00000380"/>
    </source>
</evidence>
<dbReference type="AlphaFoldDB" id="A0A6I6MUR6"/>
<feature type="active site" description="Proton donor/acceptor" evidence="6 7">
    <location>
        <position position="87"/>
    </location>
</feature>
<dbReference type="InterPro" id="IPR001345">
    <property type="entry name" value="PG/BPGM_mutase_AS"/>
</dbReference>